<evidence type="ECO:0000256" key="1">
    <source>
        <dbReference type="SAM" id="Phobius"/>
    </source>
</evidence>
<dbReference type="EMBL" id="JAVDWN010000026">
    <property type="protein sequence ID" value="MDR7166066.1"/>
    <property type="molecule type" value="Genomic_DNA"/>
</dbReference>
<keyword evidence="1" id="KW-0812">Transmembrane</keyword>
<organism evidence="2 3">
    <name type="scientific">Pseudarthrobacter oxydans</name>
    <name type="common">Arthrobacter oxydans</name>
    <dbReference type="NCBI Taxonomy" id="1671"/>
    <lineage>
        <taxon>Bacteria</taxon>
        <taxon>Bacillati</taxon>
        <taxon>Actinomycetota</taxon>
        <taxon>Actinomycetes</taxon>
        <taxon>Micrococcales</taxon>
        <taxon>Micrococcaceae</taxon>
        <taxon>Pseudarthrobacter</taxon>
    </lineage>
</organism>
<reference evidence="2" key="1">
    <citation type="submission" date="2023-07" db="EMBL/GenBank/DDBJ databases">
        <title>Sorghum-associated microbial communities from plants grown in Nebraska, USA.</title>
        <authorList>
            <person name="Schachtman D."/>
        </authorList>
    </citation>
    <scope>NUCLEOTIDE SEQUENCE</scope>
    <source>
        <strain evidence="2">BE261</strain>
    </source>
</reference>
<sequence>MPPTPPPVIINMPDTGAPWWGVPLLAGLFVIIGALVTFISTKASDKRKAKREDKVRVATESTESASTFMEQAARIEKAVAQQLTLSHVKFQGDYMNDIAALLEELDTAWTKFELVADKELLQPGKDLFAATIAMALPDLTEESTSHFRGEYHRKHLALVNALRVMNGVDPIEREIINPPTRTETMRMHGEYIRTAAEVMFEKARTNPPRANKSGQ</sequence>
<comment type="caution">
    <text evidence="2">The sequence shown here is derived from an EMBL/GenBank/DDBJ whole genome shotgun (WGS) entry which is preliminary data.</text>
</comment>
<protein>
    <submittedName>
        <fullName evidence="2">Uncharacterized protein</fullName>
    </submittedName>
</protein>
<dbReference type="GeneID" id="97424557"/>
<dbReference type="RefSeq" id="WP_310114658.1">
    <property type="nucleotide sequence ID" value="NZ_JAVDTN010000026.1"/>
</dbReference>
<evidence type="ECO:0000313" key="2">
    <source>
        <dbReference type="EMBL" id="MDR7166066.1"/>
    </source>
</evidence>
<accession>A0AAW8NEW6</accession>
<keyword evidence="1" id="KW-1133">Transmembrane helix</keyword>
<feature type="transmembrane region" description="Helical" evidence="1">
    <location>
        <begin position="20"/>
        <end position="41"/>
    </location>
</feature>
<proteinExistence type="predicted"/>
<gene>
    <name evidence="2" type="ORF">J2X12_004120</name>
</gene>
<keyword evidence="1" id="KW-0472">Membrane</keyword>
<dbReference type="AlphaFoldDB" id="A0AAW8NEW6"/>
<dbReference type="Proteomes" id="UP001262032">
    <property type="component" value="Unassembled WGS sequence"/>
</dbReference>
<name>A0AAW8NEW6_PSEOX</name>
<evidence type="ECO:0000313" key="3">
    <source>
        <dbReference type="Proteomes" id="UP001262032"/>
    </source>
</evidence>